<proteinExistence type="predicted"/>
<sequence>MGLNLGSRAMIAALREAQPETGLKKLTTEVNELLPSKMQVQKHELRDFVRSLGEPADRPVAAIKPRDESFMKNVAEQAFTILREAEREFLLNLDHYSITKMHNPSDSPKCHPVAHLRYHFQVLLALKGIVPCVPFVSPKETGTDVMNAMVLRCLVPVMEQLDLESYGFRLLCQITDSSTDIASDVLTSTIRFRGFKGSWVLADTQSAAWNLIREIFTPLPPRDPARRIPEKVMCVALGFPVYTNNIINEVVIRDRTEYELLQDSFDQDTCRVCAMKIFCDNGSVEDWQAIRSYYMVCRDIALELGTVLDLDLGDHPMMAQWCS</sequence>
<protein>
    <submittedName>
        <fullName evidence="1">Uncharacterized protein</fullName>
    </submittedName>
</protein>
<dbReference type="Proteomes" id="UP001430848">
    <property type="component" value="Unassembled WGS sequence"/>
</dbReference>
<keyword evidence="2" id="KW-1185">Reference proteome</keyword>
<evidence type="ECO:0000313" key="1">
    <source>
        <dbReference type="EMBL" id="KAK7740323.1"/>
    </source>
</evidence>
<dbReference type="EMBL" id="JAKNSF020000003">
    <property type="protein sequence ID" value="KAK7740323.1"/>
    <property type="molecule type" value="Genomic_DNA"/>
</dbReference>
<organism evidence="1 2">
    <name type="scientific">Diaporthe eres</name>
    <name type="common">Phomopsis oblonga</name>
    <dbReference type="NCBI Taxonomy" id="83184"/>
    <lineage>
        <taxon>Eukaryota</taxon>
        <taxon>Fungi</taxon>
        <taxon>Dikarya</taxon>
        <taxon>Ascomycota</taxon>
        <taxon>Pezizomycotina</taxon>
        <taxon>Sordariomycetes</taxon>
        <taxon>Sordariomycetidae</taxon>
        <taxon>Diaporthales</taxon>
        <taxon>Diaporthaceae</taxon>
        <taxon>Diaporthe</taxon>
        <taxon>Diaporthe eres species complex</taxon>
    </lineage>
</organism>
<reference evidence="1 2" key="1">
    <citation type="submission" date="2024-02" db="EMBL/GenBank/DDBJ databases">
        <title>De novo assembly and annotation of 12 fungi associated with fruit tree decline syndrome in Ontario, Canada.</title>
        <authorList>
            <person name="Sulman M."/>
            <person name="Ellouze W."/>
            <person name="Ilyukhin E."/>
        </authorList>
    </citation>
    <scope>NUCLEOTIDE SEQUENCE [LARGE SCALE GENOMIC DNA]</scope>
    <source>
        <strain evidence="1 2">M169</strain>
    </source>
</reference>
<name>A0ABR1PN12_DIAER</name>
<accession>A0ABR1PN12</accession>
<gene>
    <name evidence="1" type="ORF">SLS63_001525</name>
</gene>
<comment type="caution">
    <text evidence="1">The sequence shown here is derived from an EMBL/GenBank/DDBJ whole genome shotgun (WGS) entry which is preliminary data.</text>
</comment>
<evidence type="ECO:0000313" key="2">
    <source>
        <dbReference type="Proteomes" id="UP001430848"/>
    </source>
</evidence>